<dbReference type="UniPathway" id="UPA00109">
    <property type="reaction ID" value="UER00181"/>
</dbReference>
<dbReference type="PaxDb" id="67767-A0A0J7L1J9"/>
<evidence type="ECO:0000313" key="13">
    <source>
        <dbReference type="Proteomes" id="UP000036403"/>
    </source>
</evidence>
<evidence type="ECO:0000259" key="11">
    <source>
        <dbReference type="Pfam" id="PF10033"/>
    </source>
</evidence>
<evidence type="ECO:0000256" key="3">
    <source>
        <dbReference type="ARBA" id="ARBA00011952"/>
    </source>
</evidence>
<comment type="catalytic activity">
    <reaction evidence="8 9">
        <text>alpha-D-glucose 6-phosphate = beta-D-fructose 6-phosphate</text>
        <dbReference type="Rhea" id="RHEA:11816"/>
        <dbReference type="ChEBI" id="CHEBI:57634"/>
        <dbReference type="ChEBI" id="CHEBI:58225"/>
        <dbReference type="EC" id="5.3.1.9"/>
    </reaction>
</comment>
<dbReference type="Gene3D" id="3.40.50.10490">
    <property type="entry name" value="Glucose-6-phosphate isomerase like protein, domain 1"/>
    <property type="match status" value="2"/>
</dbReference>
<dbReference type="CDD" id="cd05016">
    <property type="entry name" value="SIS_PGI_2"/>
    <property type="match status" value="1"/>
</dbReference>
<dbReference type="PANTHER" id="PTHR11469:SF1">
    <property type="entry name" value="GLUCOSE-6-PHOSPHATE ISOMERASE"/>
    <property type="match status" value="1"/>
</dbReference>
<name>A0A0J7L1J9_LASNI</name>
<dbReference type="GO" id="GO:0004347">
    <property type="term" value="F:glucose-6-phosphate isomerase activity"/>
    <property type="evidence" value="ECO:0007669"/>
    <property type="project" value="UniProtKB-EC"/>
</dbReference>
<dbReference type="FunFam" id="3.40.50.10490:FF:000004">
    <property type="entry name" value="Glucose-6-phosphate isomerase"/>
    <property type="match status" value="1"/>
</dbReference>
<keyword evidence="5 9" id="KW-0312">Gluconeogenesis</keyword>
<dbReference type="GO" id="GO:0006096">
    <property type="term" value="P:glycolytic process"/>
    <property type="evidence" value="ECO:0007669"/>
    <property type="project" value="UniProtKB-UniPathway"/>
</dbReference>
<dbReference type="InterPro" id="IPR023096">
    <property type="entry name" value="G6P_Isomerase_C"/>
</dbReference>
<evidence type="ECO:0000256" key="5">
    <source>
        <dbReference type="ARBA" id="ARBA00022432"/>
    </source>
</evidence>
<dbReference type="InterPro" id="IPR036570">
    <property type="entry name" value="HORMA_dom_sf"/>
</dbReference>
<keyword evidence="6 9" id="KW-0324">Glycolysis</keyword>
<gene>
    <name evidence="12" type="ORF">RF55_3164</name>
</gene>
<dbReference type="STRING" id="67767.A0A0J7L1J9"/>
<evidence type="ECO:0000256" key="7">
    <source>
        <dbReference type="ARBA" id="ARBA00023235"/>
    </source>
</evidence>
<dbReference type="CDD" id="cd05015">
    <property type="entry name" value="SIS_PGI_1"/>
    <property type="match status" value="1"/>
</dbReference>
<dbReference type="PROSITE" id="PS51463">
    <property type="entry name" value="P_GLUCOSE_ISOMERASE_3"/>
    <property type="match status" value="1"/>
</dbReference>
<evidence type="ECO:0000256" key="2">
    <source>
        <dbReference type="ARBA" id="ARBA00006604"/>
    </source>
</evidence>
<dbReference type="InterPro" id="IPR035476">
    <property type="entry name" value="SIS_PGI_1"/>
</dbReference>
<proteinExistence type="inferred from homology"/>
<evidence type="ECO:0000256" key="10">
    <source>
        <dbReference type="SAM" id="MobiDB-lite"/>
    </source>
</evidence>
<dbReference type="NCBIfam" id="NF001211">
    <property type="entry name" value="PRK00179.1"/>
    <property type="match status" value="1"/>
</dbReference>
<dbReference type="AlphaFoldDB" id="A0A0J7L1J9"/>
<evidence type="ECO:0000256" key="6">
    <source>
        <dbReference type="ARBA" id="ARBA00023152"/>
    </source>
</evidence>
<evidence type="ECO:0000313" key="12">
    <source>
        <dbReference type="EMBL" id="KMQ96541.1"/>
    </source>
</evidence>
<comment type="similarity">
    <text evidence="2 9">Belongs to the GPI family.</text>
</comment>
<dbReference type="OrthoDB" id="5831190at2759"/>
<dbReference type="Pfam" id="PF10033">
    <property type="entry name" value="ATG13"/>
    <property type="match status" value="1"/>
</dbReference>
<dbReference type="GO" id="GO:0005829">
    <property type="term" value="C:cytosol"/>
    <property type="evidence" value="ECO:0007669"/>
    <property type="project" value="TreeGrafter"/>
</dbReference>
<feature type="compositionally biased region" description="Polar residues" evidence="10">
    <location>
        <begin position="310"/>
        <end position="327"/>
    </location>
</feature>
<dbReference type="GO" id="GO:1990316">
    <property type="term" value="C:Atg1/ULK1 kinase complex"/>
    <property type="evidence" value="ECO:0007669"/>
    <property type="project" value="InterPro"/>
</dbReference>
<evidence type="ECO:0000256" key="8">
    <source>
        <dbReference type="ARBA" id="ARBA00029321"/>
    </source>
</evidence>
<dbReference type="FunFam" id="1.10.1390.10:FF:000001">
    <property type="entry name" value="Glucose-6-phosphate isomerase"/>
    <property type="match status" value="1"/>
</dbReference>
<dbReference type="PRINTS" id="PR00662">
    <property type="entry name" value="G6PISOMERASE"/>
</dbReference>
<dbReference type="SUPFAM" id="SSF53697">
    <property type="entry name" value="SIS domain"/>
    <property type="match status" value="1"/>
</dbReference>
<dbReference type="PROSITE" id="PS00174">
    <property type="entry name" value="P_GLUCOSE_ISOMERASE_2"/>
    <property type="match status" value="1"/>
</dbReference>
<dbReference type="GO" id="GO:0051156">
    <property type="term" value="P:glucose 6-phosphate metabolic process"/>
    <property type="evidence" value="ECO:0007669"/>
    <property type="project" value="TreeGrafter"/>
</dbReference>
<dbReference type="InterPro" id="IPR018731">
    <property type="entry name" value="Atg13_N"/>
</dbReference>
<keyword evidence="13" id="KW-1185">Reference proteome</keyword>
<accession>A0A0J7L1J9</accession>
<dbReference type="GO" id="GO:0048029">
    <property type="term" value="F:monosaccharide binding"/>
    <property type="evidence" value="ECO:0007669"/>
    <property type="project" value="TreeGrafter"/>
</dbReference>
<dbReference type="GO" id="GO:0097367">
    <property type="term" value="F:carbohydrate derivative binding"/>
    <property type="evidence" value="ECO:0007669"/>
    <property type="project" value="InterPro"/>
</dbReference>
<feature type="compositionally biased region" description="Low complexity" evidence="10">
    <location>
        <begin position="292"/>
        <end position="309"/>
    </location>
</feature>
<sequence>MSMQLSMQDRKDLEKFTKYLALRAAQIIVQSRSGQKVNTTCKSDSSAGDWFNLAIKELPEVSADAKRALCGEIVSSSVPLCIEISLKTVEGDKMVLETWSLGVLPEQSDPTVRVTYTVYNRMGILLKSLLSVSRTAPAYKLSRRQGPDSYTMCYRIYMGEPQLHNLGDNYKHMRVGQLCTPVGTIHLSVSYRTKMTISPTHKGRDSIMLKSDHFHSDLSPRHARYQQSEETSKSLSDTIKVGAFVINKPVIVNEEDLVIPDVPFRSLLTPKQTSPPPISLMDPTNTKTATAATVTDSNNGNNERLNNDNTTSKCASQNGSRRSSCSMTSANDDFIMVDLARAREVEAARNAMFNGEKINFTENRAVLHIALRNRSNTSILVDGKDVMPDVNAVLEHMKSFTNEVLTKEWKGFTGKPIEDVVNIGIGGSDLGPLMVTEALKAYSIGPRVHFVSNIDGTHIVETLKKLNPETTLFIIASKTFTTQETITNATTAKVWLLKALKDEAAVARHFVALSTNGQKVKEFGIDVKNMFGFWDWVGGRYSLWSAIGLSICLSIGFDNFEKLLSGAHFMDQHFCTAPLEKNAPVILALLGIWYHNFYKAETHALLPYDQYLHRFAAYFQQGDMESNGKYVTRSGKTVNYSTGPIVWGEPGTNGQHAFYQLLHQGTKLVPADFIIPVQTQNQIAPHHTILLANFFAQTEALMKGKNENEARAELQKSGLSAEQVDSLLPHKIFEGNRPTNSIVIKKLTPFVLGALIAMYEHKIFVQGIIWDINSYDQWGVELGKQLAKAIEPELASAETVTTHDSSTNGLIAFAKHHKA</sequence>
<dbReference type="Gene3D" id="1.10.1390.10">
    <property type="match status" value="1"/>
</dbReference>
<keyword evidence="7 9" id="KW-0413">Isomerase</keyword>
<dbReference type="Gene3D" id="3.30.900.10">
    <property type="entry name" value="HORMA domain"/>
    <property type="match status" value="1"/>
</dbReference>
<dbReference type="InterPro" id="IPR046348">
    <property type="entry name" value="SIS_dom_sf"/>
</dbReference>
<evidence type="ECO:0000256" key="1">
    <source>
        <dbReference type="ARBA" id="ARBA00004926"/>
    </source>
</evidence>
<dbReference type="InterPro" id="IPR018189">
    <property type="entry name" value="Phosphoglucose_isomerase_CS"/>
</dbReference>
<dbReference type="Pfam" id="PF00342">
    <property type="entry name" value="PGI"/>
    <property type="match status" value="1"/>
</dbReference>
<reference evidence="12 13" key="1">
    <citation type="submission" date="2015-04" db="EMBL/GenBank/DDBJ databases">
        <title>Lasius niger genome sequencing.</title>
        <authorList>
            <person name="Konorov E.A."/>
            <person name="Nikitin M.A."/>
            <person name="Kirill M.V."/>
            <person name="Chang P."/>
        </authorList>
    </citation>
    <scope>NUCLEOTIDE SEQUENCE [LARGE SCALE GENOMIC DNA]</scope>
    <source>
        <tissue evidence="12">Whole</tissue>
    </source>
</reference>
<comment type="caution">
    <text evidence="12">The sequence shown here is derived from an EMBL/GenBank/DDBJ whole genome shotgun (WGS) entry which is preliminary data.</text>
</comment>
<dbReference type="GO" id="GO:0006914">
    <property type="term" value="P:autophagy"/>
    <property type="evidence" value="ECO:0007669"/>
    <property type="project" value="InterPro"/>
</dbReference>
<feature type="domain" description="Autophagy-related protein 13 N-terminal" evidence="11">
    <location>
        <begin position="92"/>
        <end position="195"/>
    </location>
</feature>
<evidence type="ECO:0000256" key="4">
    <source>
        <dbReference type="ARBA" id="ARBA00018388"/>
    </source>
</evidence>
<dbReference type="EC" id="5.3.1.9" evidence="3 9"/>
<dbReference type="PROSITE" id="PS00765">
    <property type="entry name" value="P_GLUCOSE_ISOMERASE_1"/>
    <property type="match status" value="1"/>
</dbReference>
<feature type="region of interest" description="Disordered" evidence="10">
    <location>
        <begin position="292"/>
        <end position="327"/>
    </location>
</feature>
<protein>
    <recommendedName>
        <fullName evidence="4 9">Glucose-6-phosphate isomerase</fullName>
        <ecNumber evidence="3 9">5.3.1.9</ecNumber>
    </recommendedName>
</protein>
<comment type="pathway">
    <text evidence="1 9">Carbohydrate degradation; glycolysis; D-glyceraldehyde 3-phosphate and glycerone phosphate from D-glucose: step 2/4.</text>
</comment>
<dbReference type="EMBL" id="LBMM01001306">
    <property type="protein sequence ID" value="KMQ96541.1"/>
    <property type="molecule type" value="Genomic_DNA"/>
</dbReference>
<dbReference type="GO" id="GO:0006094">
    <property type="term" value="P:gluconeogenesis"/>
    <property type="evidence" value="ECO:0007669"/>
    <property type="project" value="UniProtKB-KW"/>
</dbReference>
<dbReference type="Proteomes" id="UP000036403">
    <property type="component" value="Unassembled WGS sequence"/>
</dbReference>
<evidence type="ECO:0000256" key="9">
    <source>
        <dbReference type="RuleBase" id="RU000612"/>
    </source>
</evidence>
<dbReference type="InterPro" id="IPR001672">
    <property type="entry name" value="G6P_Isomerase"/>
</dbReference>
<organism evidence="12 13">
    <name type="scientific">Lasius niger</name>
    <name type="common">Black garden ant</name>
    <dbReference type="NCBI Taxonomy" id="67767"/>
    <lineage>
        <taxon>Eukaryota</taxon>
        <taxon>Metazoa</taxon>
        <taxon>Ecdysozoa</taxon>
        <taxon>Arthropoda</taxon>
        <taxon>Hexapoda</taxon>
        <taxon>Insecta</taxon>
        <taxon>Pterygota</taxon>
        <taxon>Neoptera</taxon>
        <taxon>Endopterygota</taxon>
        <taxon>Hymenoptera</taxon>
        <taxon>Apocrita</taxon>
        <taxon>Aculeata</taxon>
        <taxon>Formicoidea</taxon>
        <taxon>Formicidae</taxon>
        <taxon>Formicinae</taxon>
        <taxon>Lasius</taxon>
        <taxon>Lasius</taxon>
    </lineage>
</organism>
<dbReference type="HAMAP" id="MF_00473">
    <property type="entry name" value="G6P_isomerase"/>
    <property type="match status" value="1"/>
</dbReference>
<dbReference type="InterPro" id="IPR035482">
    <property type="entry name" value="SIS_PGI_2"/>
</dbReference>
<dbReference type="PANTHER" id="PTHR11469">
    <property type="entry name" value="GLUCOSE-6-PHOSPHATE ISOMERASE"/>
    <property type="match status" value="1"/>
</dbReference>